<feature type="region of interest" description="Disordered" evidence="1">
    <location>
        <begin position="1"/>
        <end position="51"/>
    </location>
</feature>
<keyword evidence="3" id="KW-1185">Reference proteome</keyword>
<reference evidence="2" key="1">
    <citation type="journal article" date="2022" name="bioRxiv">
        <title>Sequencing and chromosome-scale assembly of the giantPleurodeles waltlgenome.</title>
        <authorList>
            <person name="Brown T."/>
            <person name="Elewa A."/>
            <person name="Iarovenko S."/>
            <person name="Subramanian E."/>
            <person name="Araus A.J."/>
            <person name="Petzold A."/>
            <person name="Susuki M."/>
            <person name="Suzuki K.-i.T."/>
            <person name="Hayashi T."/>
            <person name="Toyoda A."/>
            <person name="Oliveira C."/>
            <person name="Osipova E."/>
            <person name="Leigh N.D."/>
            <person name="Simon A."/>
            <person name="Yun M.H."/>
        </authorList>
    </citation>
    <scope>NUCLEOTIDE SEQUENCE</scope>
    <source>
        <strain evidence="2">20211129_DDA</strain>
        <tissue evidence="2">Liver</tissue>
    </source>
</reference>
<gene>
    <name evidence="2" type="ORF">NDU88_005652</name>
</gene>
<evidence type="ECO:0000313" key="3">
    <source>
        <dbReference type="Proteomes" id="UP001066276"/>
    </source>
</evidence>
<comment type="caution">
    <text evidence="2">The sequence shown here is derived from an EMBL/GenBank/DDBJ whole genome shotgun (WGS) entry which is preliminary data.</text>
</comment>
<protein>
    <submittedName>
        <fullName evidence="2">Uncharacterized protein</fullName>
    </submittedName>
</protein>
<dbReference type="AlphaFoldDB" id="A0AAV7L1G6"/>
<evidence type="ECO:0000256" key="1">
    <source>
        <dbReference type="SAM" id="MobiDB-lite"/>
    </source>
</evidence>
<sequence length="71" mass="7343">MAGAEARVARQVGPQHGGGVLWPNGDPKRPQGVKTGPQDWGPEPYTQQRRGAVICGPRWSLLGAAPGTTGG</sequence>
<evidence type="ECO:0000313" key="2">
    <source>
        <dbReference type="EMBL" id="KAJ1085521.1"/>
    </source>
</evidence>
<proteinExistence type="predicted"/>
<dbReference type="EMBL" id="JANPWB010000016">
    <property type="protein sequence ID" value="KAJ1085521.1"/>
    <property type="molecule type" value="Genomic_DNA"/>
</dbReference>
<organism evidence="2 3">
    <name type="scientific">Pleurodeles waltl</name>
    <name type="common">Iberian ribbed newt</name>
    <dbReference type="NCBI Taxonomy" id="8319"/>
    <lineage>
        <taxon>Eukaryota</taxon>
        <taxon>Metazoa</taxon>
        <taxon>Chordata</taxon>
        <taxon>Craniata</taxon>
        <taxon>Vertebrata</taxon>
        <taxon>Euteleostomi</taxon>
        <taxon>Amphibia</taxon>
        <taxon>Batrachia</taxon>
        <taxon>Caudata</taxon>
        <taxon>Salamandroidea</taxon>
        <taxon>Salamandridae</taxon>
        <taxon>Pleurodelinae</taxon>
        <taxon>Pleurodeles</taxon>
    </lineage>
</organism>
<accession>A0AAV7L1G6</accession>
<name>A0AAV7L1G6_PLEWA</name>
<dbReference type="Proteomes" id="UP001066276">
    <property type="component" value="Chromosome 12"/>
</dbReference>